<feature type="region of interest" description="Disordered" evidence="13">
    <location>
        <begin position="631"/>
        <end position="681"/>
    </location>
</feature>
<feature type="domain" description="UBA" evidence="14">
    <location>
        <begin position="723"/>
        <end position="772"/>
    </location>
</feature>
<dbReference type="InterPro" id="IPR043145">
    <property type="entry name" value="Znf_ZZ_sf"/>
</dbReference>
<dbReference type="ExpressionAtlas" id="A0A072UPL1">
    <property type="expression patterns" value="differential"/>
</dbReference>
<dbReference type="PROSITE" id="PS50030">
    <property type="entry name" value="UBA"/>
    <property type="match status" value="1"/>
</dbReference>
<feature type="domain" description="ZZ-type" evidence="15">
    <location>
        <begin position="403"/>
        <end position="453"/>
    </location>
</feature>
<feature type="compositionally biased region" description="Polar residues" evidence="13">
    <location>
        <begin position="668"/>
        <end position="681"/>
    </location>
</feature>
<evidence type="ECO:0000256" key="3">
    <source>
        <dbReference type="ARBA" id="ARBA00011726"/>
    </source>
</evidence>
<feature type="compositionally biased region" description="Polar residues" evidence="13">
    <location>
        <begin position="282"/>
        <end position="298"/>
    </location>
</feature>
<evidence type="ECO:0000256" key="10">
    <source>
        <dbReference type="ARBA" id="ARBA00023006"/>
    </source>
</evidence>
<feature type="compositionally biased region" description="Polar residues" evidence="13">
    <location>
        <begin position="169"/>
        <end position="189"/>
    </location>
</feature>
<dbReference type="GO" id="GO:0031410">
    <property type="term" value="C:cytoplasmic vesicle"/>
    <property type="evidence" value="ECO:0007669"/>
    <property type="project" value="UniProtKB-KW"/>
</dbReference>
<keyword evidence="6" id="KW-0479">Metal-binding</keyword>
<proteinExistence type="predicted"/>
<evidence type="ECO:0000256" key="6">
    <source>
        <dbReference type="ARBA" id="ARBA00022723"/>
    </source>
</evidence>
<dbReference type="CDD" id="cd14319">
    <property type="entry name" value="UBA_NBR1"/>
    <property type="match status" value="1"/>
</dbReference>
<dbReference type="SUPFAM" id="SSF54277">
    <property type="entry name" value="CAD &amp; PB1 domains"/>
    <property type="match status" value="1"/>
</dbReference>
<evidence type="ECO:0000256" key="8">
    <source>
        <dbReference type="ARBA" id="ARBA00022833"/>
    </source>
</evidence>
<evidence type="ECO:0000313" key="19">
    <source>
        <dbReference type="Proteomes" id="UP000002051"/>
    </source>
</evidence>
<organism evidence="17 19">
    <name type="scientific">Medicago truncatula</name>
    <name type="common">Barrel medic</name>
    <name type="synonym">Medicago tribuloides</name>
    <dbReference type="NCBI Taxonomy" id="3880"/>
    <lineage>
        <taxon>Eukaryota</taxon>
        <taxon>Viridiplantae</taxon>
        <taxon>Streptophyta</taxon>
        <taxon>Embryophyta</taxon>
        <taxon>Tracheophyta</taxon>
        <taxon>Spermatophyta</taxon>
        <taxon>Magnoliopsida</taxon>
        <taxon>eudicotyledons</taxon>
        <taxon>Gunneridae</taxon>
        <taxon>Pentapetalae</taxon>
        <taxon>rosids</taxon>
        <taxon>fabids</taxon>
        <taxon>Fabales</taxon>
        <taxon>Fabaceae</taxon>
        <taxon>Papilionoideae</taxon>
        <taxon>50 kb inversion clade</taxon>
        <taxon>NPAAA clade</taxon>
        <taxon>Hologalegina</taxon>
        <taxon>IRL clade</taxon>
        <taxon>Trifolieae</taxon>
        <taxon>Medicago</taxon>
    </lineage>
</organism>
<dbReference type="InterPro" id="IPR032350">
    <property type="entry name" value="Nbr1_FW"/>
</dbReference>
<feature type="region of interest" description="Disordered" evidence="13">
    <location>
        <begin position="169"/>
        <end position="206"/>
    </location>
</feature>
<evidence type="ECO:0000259" key="16">
    <source>
        <dbReference type="PROSITE" id="PS51745"/>
    </source>
</evidence>
<evidence type="ECO:0000256" key="1">
    <source>
        <dbReference type="ARBA" id="ARBA00004116"/>
    </source>
</evidence>
<dbReference type="HOGENOM" id="CLU_017180_0_0_1"/>
<dbReference type="InterPro" id="IPR000270">
    <property type="entry name" value="PB1_dom"/>
</dbReference>
<keyword evidence="4" id="KW-0813">Transport</keyword>
<dbReference type="InterPro" id="IPR053793">
    <property type="entry name" value="PB1-like"/>
</dbReference>
<keyword evidence="5" id="KW-0926">Vacuole</keyword>
<evidence type="ECO:0000256" key="9">
    <source>
        <dbReference type="ARBA" id="ARBA00022927"/>
    </source>
</evidence>
<comment type="subunit">
    <text evidence="3">Homodimers and heterodimers.</text>
</comment>
<dbReference type="Pfam" id="PF00564">
    <property type="entry name" value="PB1"/>
    <property type="match status" value="1"/>
</dbReference>
<dbReference type="SMART" id="SM00666">
    <property type="entry name" value="PB1"/>
    <property type="match status" value="1"/>
</dbReference>
<keyword evidence="9" id="KW-0653">Protein transport</keyword>
<dbReference type="GO" id="GO:0006914">
    <property type="term" value="P:autophagy"/>
    <property type="evidence" value="ECO:0007669"/>
    <property type="project" value="UniProtKB-KW"/>
</dbReference>
<dbReference type="EnsemblPlants" id="KEH31774">
    <property type="protein sequence ID" value="KEH31774"/>
    <property type="gene ID" value="MTR_4g104880"/>
</dbReference>
<sequence>MDSSLVIKAKYGDALRRFNVRVDENNRLDLNMVGLRSKICSIYNFPADVNLTLRYVDEDGDLVNLVDDDDLHDVMRQQLKFLKIDVQMINQSGAKSDAGGSSGSATPLSYPPVSDPFLNFVKADALQALPEPIREALYSSFSKAASSNPVLANIADSISKIGQSILNPQGQSHVASGTSSKNGLPSESVTPKAKGPQSPCVDSAPIAGDYARSSGTAIPLRSPGNVVKTNVSNSVLQEALSNLSLSKPASSRQVPSNSTDSIPQTGQSTVKSHYWGPPVAIGTSSKNDASGQVESKNTGVAPVDLNVLPCDPYSSTNVNRVSPSSAVPVSDDKGKSSIDDKGNFVFPNNNATKNPTLGFSAPIDCPFSGTHTLHSMPPPLGNFRISPFKRSHAHSDALNGMFHKGVRCDGCGVYPITGPRFKSKVKENYDLCIICFNEMGNQIDYIRMDRPASFRSPRCSYQNTKEFRHPKIPPPIFKTGPLSKHAKSKLDSRFILDVNVIDGTMMAPSTAFTKIWRMRNNGTSVWPKGTQLVWIGGDKLSDSLSVDLEVPEDGVSVEKELDIAVDFRAPQLPGRYISYWRMASLSGHKFGQRVWVLIQVDASLKDSFYDSSQAPAATPFSGTAPAATPFSGTAPAATPFSGTAPAAPSSSGTAPAAPSFSGTAPAFHSNQQTSTLDALSSSQSMDNDLVEEALLKELEAMGFKQVDLNKEVLRMTDYNLEQSIDELCGVLDWDPLLQELHEMGFRDKETNRRLLMKNDGSIKRVVMDLLNGE</sequence>
<evidence type="ECO:0000256" key="5">
    <source>
        <dbReference type="ARBA" id="ARBA00022554"/>
    </source>
</evidence>
<name>A0A072UPL1_MEDTR</name>
<keyword evidence="10" id="KW-0072">Autophagy</keyword>
<evidence type="ECO:0000256" key="11">
    <source>
        <dbReference type="ARBA" id="ARBA00023329"/>
    </source>
</evidence>
<dbReference type="Gene3D" id="3.10.20.90">
    <property type="entry name" value="Phosphatidylinositol 3-kinase Catalytic Subunit, Chain A, domain 1"/>
    <property type="match status" value="1"/>
</dbReference>
<feature type="compositionally biased region" description="Low complexity" evidence="13">
    <location>
        <begin position="632"/>
        <end position="662"/>
    </location>
</feature>
<reference evidence="17 19" key="2">
    <citation type="journal article" date="2014" name="BMC Genomics">
        <title>An improved genome release (version Mt4.0) for the model legume Medicago truncatula.</title>
        <authorList>
            <person name="Tang H."/>
            <person name="Krishnakumar V."/>
            <person name="Bidwell S."/>
            <person name="Rosen B."/>
            <person name="Chan A."/>
            <person name="Zhou S."/>
            <person name="Gentzbittel L."/>
            <person name="Childs K.L."/>
            <person name="Yandell M."/>
            <person name="Gundlach H."/>
            <person name="Mayer K.F."/>
            <person name="Schwartz D.C."/>
            <person name="Town C.D."/>
        </authorList>
    </citation>
    <scope>GENOME REANNOTATION</scope>
    <source>
        <strain evidence="17">A17</strain>
        <strain evidence="18 19">cv. Jemalong A17</strain>
    </source>
</reference>
<dbReference type="InterPro" id="IPR013783">
    <property type="entry name" value="Ig-like_fold"/>
</dbReference>
<dbReference type="GO" id="GO:0005776">
    <property type="term" value="C:autophagosome"/>
    <property type="evidence" value="ECO:0007669"/>
    <property type="project" value="UniProtKB-SubCell"/>
</dbReference>
<dbReference type="GO" id="GO:0015031">
    <property type="term" value="P:protein transport"/>
    <property type="evidence" value="ECO:0007669"/>
    <property type="project" value="UniProtKB-KW"/>
</dbReference>
<dbReference type="InterPro" id="IPR056893">
    <property type="entry name" value="UBA_Nbr1_C"/>
</dbReference>
<dbReference type="SUPFAM" id="SSF57850">
    <property type="entry name" value="RING/U-box"/>
    <property type="match status" value="1"/>
</dbReference>
<dbReference type="PROSITE" id="PS50135">
    <property type="entry name" value="ZF_ZZ_2"/>
    <property type="match status" value="1"/>
</dbReference>
<dbReference type="Gene3D" id="1.10.8.10">
    <property type="entry name" value="DNA helicase RuvA subunit, C-terminal domain"/>
    <property type="match status" value="2"/>
</dbReference>
<evidence type="ECO:0000313" key="17">
    <source>
        <dbReference type="EMBL" id="KEH31774.1"/>
    </source>
</evidence>
<dbReference type="SUPFAM" id="SSF46934">
    <property type="entry name" value="UBA-like"/>
    <property type="match status" value="2"/>
</dbReference>
<dbReference type="Pfam" id="PF16158">
    <property type="entry name" value="N_BRCA1_IG"/>
    <property type="match status" value="1"/>
</dbReference>
<comment type="subcellular location">
    <subcellularLocation>
        <location evidence="2">Cytoplasmic vesicle</location>
        <location evidence="2">Autophagosome</location>
    </subcellularLocation>
    <subcellularLocation>
        <location evidence="1">Vacuole</location>
    </subcellularLocation>
</comment>
<evidence type="ECO:0000259" key="14">
    <source>
        <dbReference type="PROSITE" id="PS50030"/>
    </source>
</evidence>
<keyword evidence="19" id="KW-1185">Reference proteome</keyword>
<reference evidence="18" key="3">
    <citation type="submission" date="2015-04" db="UniProtKB">
        <authorList>
            <consortium name="EnsemblPlants"/>
        </authorList>
    </citation>
    <scope>IDENTIFICATION</scope>
    <source>
        <strain evidence="18">cv. Jemalong A17</strain>
    </source>
</reference>
<dbReference type="Gene3D" id="3.30.60.90">
    <property type="match status" value="1"/>
</dbReference>
<feature type="compositionally biased region" description="Low complexity" evidence="13">
    <location>
        <begin position="317"/>
        <end position="329"/>
    </location>
</feature>
<dbReference type="InterPro" id="IPR000433">
    <property type="entry name" value="Znf_ZZ"/>
</dbReference>
<evidence type="ECO:0000256" key="7">
    <source>
        <dbReference type="ARBA" id="ARBA00022771"/>
    </source>
</evidence>
<evidence type="ECO:0000256" key="4">
    <source>
        <dbReference type="ARBA" id="ARBA00022448"/>
    </source>
</evidence>
<protein>
    <submittedName>
        <fullName evidence="17">Ubiquitin-associated/TS-N domain protein, putative</fullName>
    </submittedName>
</protein>
<dbReference type="EMBL" id="CM001220">
    <property type="protein sequence ID" value="KEH31774.1"/>
    <property type="molecule type" value="Genomic_DNA"/>
</dbReference>
<dbReference type="PANTHER" id="PTHR20930">
    <property type="entry name" value="OVARIAN CARCINOMA ANTIGEN CA125-RELATED"/>
    <property type="match status" value="1"/>
</dbReference>
<reference evidence="17 19" key="1">
    <citation type="journal article" date="2011" name="Nature">
        <title>The Medicago genome provides insight into the evolution of rhizobial symbioses.</title>
        <authorList>
            <person name="Young N.D."/>
            <person name="Debelle F."/>
            <person name="Oldroyd G.E."/>
            <person name="Geurts R."/>
            <person name="Cannon S.B."/>
            <person name="Udvardi M.K."/>
            <person name="Benedito V.A."/>
            <person name="Mayer K.F."/>
            <person name="Gouzy J."/>
            <person name="Schoof H."/>
            <person name="Van de Peer Y."/>
            <person name="Proost S."/>
            <person name="Cook D.R."/>
            <person name="Meyers B.C."/>
            <person name="Spannagl M."/>
            <person name="Cheung F."/>
            <person name="De Mita S."/>
            <person name="Krishnakumar V."/>
            <person name="Gundlach H."/>
            <person name="Zhou S."/>
            <person name="Mudge J."/>
            <person name="Bharti A.K."/>
            <person name="Murray J.D."/>
            <person name="Naoumkina M.A."/>
            <person name="Rosen B."/>
            <person name="Silverstein K.A."/>
            <person name="Tang H."/>
            <person name="Rombauts S."/>
            <person name="Zhao P.X."/>
            <person name="Zhou P."/>
            <person name="Barbe V."/>
            <person name="Bardou P."/>
            <person name="Bechner M."/>
            <person name="Bellec A."/>
            <person name="Berger A."/>
            <person name="Berges H."/>
            <person name="Bidwell S."/>
            <person name="Bisseling T."/>
            <person name="Choisne N."/>
            <person name="Couloux A."/>
            <person name="Denny R."/>
            <person name="Deshpande S."/>
            <person name="Dai X."/>
            <person name="Doyle J.J."/>
            <person name="Dudez A.M."/>
            <person name="Farmer A.D."/>
            <person name="Fouteau S."/>
            <person name="Franken C."/>
            <person name="Gibelin C."/>
            <person name="Gish J."/>
            <person name="Goldstein S."/>
            <person name="Gonzalez A.J."/>
            <person name="Green P.J."/>
            <person name="Hallab A."/>
            <person name="Hartog M."/>
            <person name="Hua A."/>
            <person name="Humphray S.J."/>
            <person name="Jeong D.H."/>
            <person name="Jing Y."/>
            <person name="Jocker A."/>
            <person name="Kenton S.M."/>
            <person name="Kim D.J."/>
            <person name="Klee K."/>
            <person name="Lai H."/>
            <person name="Lang C."/>
            <person name="Lin S."/>
            <person name="Macmil S.L."/>
            <person name="Magdelenat G."/>
            <person name="Matthews L."/>
            <person name="McCorrison J."/>
            <person name="Monaghan E.L."/>
            <person name="Mun J.H."/>
            <person name="Najar F.Z."/>
            <person name="Nicholson C."/>
            <person name="Noirot C."/>
            <person name="O'Bleness M."/>
            <person name="Paule C.R."/>
            <person name="Poulain J."/>
            <person name="Prion F."/>
            <person name="Qin B."/>
            <person name="Qu C."/>
            <person name="Retzel E.F."/>
            <person name="Riddle C."/>
            <person name="Sallet E."/>
            <person name="Samain S."/>
            <person name="Samson N."/>
            <person name="Sanders I."/>
            <person name="Saurat O."/>
            <person name="Scarpelli C."/>
            <person name="Schiex T."/>
            <person name="Segurens B."/>
            <person name="Severin A.J."/>
            <person name="Sherrier D.J."/>
            <person name="Shi R."/>
            <person name="Sims S."/>
            <person name="Singer S.R."/>
            <person name="Sinharoy S."/>
            <person name="Sterck L."/>
            <person name="Viollet A."/>
            <person name="Wang B.B."/>
            <person name="Wang K."/>
            <person name="Wang M."/>
            <person name="Wang X."/>
            <person name="Warfsmann J."/>
            <person name="Weissenbach J."/>
            <person name="White D.D."/>
            <person name="White J.D."/>
            <person name="Wiley G.B."/>
            <person name="Wincker P."/>
            <person name="Xing Y."/>
            <person name="Yang L."/>
            <person name="Yao Z."/>
            <person name="Ying F."/>
            <person name="Zhai J."/>
            <person name="Zhou L."/>
            <person name="Zuber A."/>
            <person name="Denarie J."/>
            <person name="Dixon R.A."/>
            <person name="May G.D."/>
            <person name="Schwartz D.C."/>
            <person name="Rogers J."/>
            <person name="Quetier F."/>
            <person name="Town C.D."/>
            <person name="Roe B.A."/>
        </authorList>
    </citation>
    <scope>NUCLEOTIDE SEQUENCE [LARGE SCALE GENOMIC DNA]</scope>
    <source>
        <strain evidence="17">A17</strain>
        <strain evidence="18 19">cv. Jemalong A17</strain>
    </source>
</reference>
<dbReference type="FunFam" id="1.10.8.10:FF:000085">
    <property type="entry name" value="protein NBR1 homolog"/>
    <property type="match status" value="1"/>
</dbReference>
<evidence type="ECO:0000256" key="12">
    <source>
        <dbReference type="PROSITE-ProRule" id="PRU00228"/>
    </source>
</evidence>
<dbReference type="Pfam" id="PF24932">
    <property type="entry name" value="UBA_NBR1_C"/>
    <property type="match status" value="2"/>
</dbReference>
<keyword evidence="7 12" id="KW-0863">Zinc-finger</keyword>
<evidence type="ECO:0000256" key="2">
    <source>
        <dbReference type="ARBA" id="ARBA00004419"/>
    </source>
</evidence>
<feature type="compositionally biased region" description="Polar residues" evidence="13">
    <location>
        <begin position="244"/>
        <end position="271"/>
    </location>
</feature>
<dbReference type="Gene3D" id="2.60.40.10">
    <property type="entry name" value="Immunoglobulins"/>
    <property type="match status" value="1"/>
</dbReference>
<dbReference type="CDD" id="cd14947">
    <property type="entry name" value="NBR1_like"/>
    <property type="match status" value="1"/>
</dbReference>
<keyword evidence="11" id="KW-0968">Cytoplasmic vesicle</keyword>
<dbReference type="GO" id="GO:0008270">
    <property type="term" value="F:zinc ion binding"/>
    <property type="evidence" value="ECO:0007669"/>
    <property type="project" value="UniProtKB-KW"/>
</dbReference>
<keyword evidence="8" id="KW-0862">Zinc</keyword>
<dbReference type="OrthoDB" id="661148at2759"/>
<dbReference type="InterPro" id="IPR009060">
    <property type="entry name" value="UBA-like_sf"/>
</dbReference>
<dbReference type="InterPro" id="IPR015940">
    <property type="entry name" value="UBA"/>
</dbReference>
<dbReference type="AlphaFoldDB" id="A0A072UPL1"/>
<dbReference type="PROSITE" id="PS51745">
    <property type="entry name" value="PB1"/>
    <property type="match status" value="1"/>
</dbReference>
<dbReference type="SMART" id="SM00291">
    <property type="entry name" value="ZnF_ZZ"/>
    <property type="match status" value="1"/>
</dbReference>
<evidence type="ECO:0000256" key="13">
    <source>
        <dbReference type="SAM" id="MobiDB-lite"/>
    </source>
</evidence>
<dbReference type="PANTHER" id="PTHR20930:SF0">
    <property type="entry name" value="PROTEIN ILRUN"/>
    <property type="match status" value="1"/>
</dbReference>
<feature type="domain" description="PB1" evidence="16">
    <location>
        <begin position="4"/>
        <end position="86"/>
    </location>
</feature>
<accession>A0A072UPL1</accession>
<feature type="region of interest" description="Disordered" evidence="13">
    <location>
        <begin position="244"/>
        <end position="335"/>
    </location>
</feature>
<evidence type="ECO:0000259" key="15">
    <source>
        <dbReference type="PROSITE" id="PS50135"/>
    </source>
</evidence>
<gene>
    <name evidence="18" type="primary">25493711</name>
    <name evidence="17" type="ordered locus">MTR_4g104880</name>
</gene>
<dbReference type="Proteomes" id="UP000002051">
    <property type="component" value="Chromosome 4"/>
</dbReference>
<evidence type="ECO:0000313" key="18">
    <source>
        <dbReference type="EnsemblPlants" id="KEH31774"/>
    </source>
</evidence>
<dbReference type="Pfam" id="PF00569">
    <property type="entry name" value="ZZ"/>
    <property type="match status" value="1"/>
</dbReference>